<accession>A0A3G4ZPB0</accession>
<organism evidence="1">
    <name type="scientific">Terrestrivirus sp</name>
    <dbReference type="NCBI Taxonomy" id="2487775"/>
    <lineage>
        <taxon>Viruses</taxon>
        <taxon>Varidnaviria</taxon>
        <taxon>Bamfordvirae</taxon>
        <taxon>Nucleocytoviricota</taxon>
        <taxon>Megaviricetes</taxon>
        <taxon>Imitervirales</taxon>
        <taxon>Mimiviridae</taxon>
        <taxon>Klosneuvirinae</taxon>
    </lineage>
</organism>
<dbReference type="EMBL" id="MK071979">
    <property type="protein sequence ID" value="AYV75433.1"/>
    <property type="molecule type" value="Genomic_DNA"/>
</dbReference>
<name>A0A3G4ZPB0_9VIRU</name>
<evidence type="ECO:0000313" key="1">
    <source>
        <dbReference type="EMBL" id="AYV75433.1"/>
    </source>
</evidence>
<sequence>MYGYKWTYFPARLHTTKEIIYFLENIHNIKHVIDNNPTDLTNMIFGDIYHPGVINDSNLFINNISNIIKNINIKKLILEISSRKVYNYNNIPINHYYCSRHESLVKKYNLELVHLSHAEIDKDLDRIVELAKQIFNKDIEVHIIPHLNLKTNSTNNYIEERNNFVTSLENLCNIKNIKIHNIGKYIESIDDKPFLEEYMADSTHYSKGYDNAKRFLIGRIY</sequence>
<proteinExistence type="predicted"/>
<gene>
    <name evidence="1" type="ORF">Terrestrivirus1_307</name>
</gene>
<reference evidence="1" key="1">
    <citation type="submission" date="2018-10" db="EMBL/GenBank/DDBJ databases">
        <title>Hidden diversity of soil giant viruses.</title>
        <authorList>
            <person name="Schulz F."/>
            <person name="Alteio L."/>
            <person name="Goudeau D."/>
            <person name="Ryan E.M."/>
            <person name="Malmstrom R.R."/>
            <person name="Blanchard J."/>
            <person name="Woyke T."/>
        </authorList>
    </citation>
    <scope>NUCLEOTIDE SEQUENCE</scope>
    <source>
        <strain evidence="1">TEV1</strain>
    </source>
</reference>
<protein>
    <submittedName>
        <fullName evidence="1">Uncharacterized protein</fullName>
    </submittedName>
</protein>